<dbReference type="PANTHER" id="PTHR43461">
    <property type="entry name" value="TRANSMEMBRANE PROTEIN 256"/>
    <property type="match status" value="1"/>
</dbReference>
<evidence type="ECO:0000256" key="1">
    <source>
        <dbReference type="ARBA" id="ARBA00004141"/>
    </source>
</evidence>
<protein>
    <recommendedName>
        <fullName evidence="9">DUF423 domain-containing protein</fullName>
    </recommendedName>
</protein>
<sequence>MIKLFLMAGSLFCMLSVVLGAFAAHGLKSRLSEYALGVFKTAADYQMMHGLALIATAILIKWGLNLTVAGWFFIAGTVLFSGSLYLLAITGFKWLGPITPIGGVCFIIAWAIVLVQVARFKF</sequence>
<dbReference type="AlphaFoldDB" id="A0A0N1MSM6"/>
<keyword evidence="5 6" id="KW-0472">Membrane</keyword>
<dbReference type="PANTHER" id="PTHR43461:SF1">
    <property type="entry name" value="TRANSMEMBRANE PROTEIN 256"/>
    <property type="match status" value="1"/>
</dbReference>
<dbReference type="EMBL" id="LHPH01000021">
    <property type="protein sequence ID" value="KPH60174.1"/>
    <property type="molecule type" value="Genomic_DNA"/>
</dbReference>
<dbReference type="OrthoDB" id="9802121at2"/>
<dbReference type="PATRIC" id="fig|187330.3.peg.1641"/>
<dbReference type="RefSeq" id="WP_054206452.1">
    <property type="nucleotide sequence ID" value="NZ_LHPH01000021.1"/>
</dbReference>
<dbReference type="GO" id="GO:0005886">
    <property type="term" value="C:plasma membrane"/>
    <property type="evidence" value="ECO:0007669"/>
    <property type="project" value="TreeGrafter"/>
</dbReference>
<evidence type="ECO:0000256" key="6">
    <source>
        <dbReference type="SAM" id="Phobius"/>
    </source>
</evidence>
<keyword evidence="3 6" id="KW-0812">Transmembrane</keyword>
<reference evidence="7 8" key="1">
    <citation type="submission" date="2015-08" db="EMBL/GenBank/DDBJ databases">
        <title>Draft Genome Sequence of Pseudoalteromonas porphyrae UCD-SED14.</title>
        <authorList>
            <person name="Coil D.A."/>
            <person name="Jospin G."/>
            <person name="Lee R.D."/>
            <person name="Eisen J.A."/>
        </authorList>
    </citation>
    <scope>NUCLEOTIDE SEQUENCE [LARGE SCALE GENOMIC DNA]</scope>
    <source>
        <strain evidence="7 8">UCD-SED14</strain>
    </source>
</reference>
<feature type="transmembrane region" description="Helical" evidence="6">
    <location>
        <begin position="47"/>
        <end position="64"/>
    </location>
</feature>
<evidence type="ECO:0008006" key="9">
    <source>
        <dbReference type="Google" id="ProtNLM"/>
    </source>
</evidence>
<dbReference type="Proteomes" id="UP000037848">
    <property type="component" value="Unassembled WGS sequence"/>
</dbReference>
<evidence type="ECO:0000256" key="3">
    <source>
        <dbReference type="ARBA" id="ARBA00022692"/>
    </source>
</evidence>
<evidence type="ECO:0000256" key="4">
    <source>
        <dbReference type="ARBA" id="ARBA00022989"/>
    </source>
</evidence>
<dbReference type="InterPro" id="IPR006696">
    <property type="entry name" value="DUF423"/>
</dbReference>
<evidence type="ECO:0000313" key="8">
    <source>
        <dbReference type="Proteomes" id="UP000037848"/>
    </source>
</evidence>
<organism evidence="7 8">
    <name type="scientific">Pseudoalteromonas porphyrae</name>
    <dbReference type="NCBI Taxonomy" id="187330"/>
    <lineage>
        <taxon>Bacteria</taxon>
        <taxon>Pseudomonadati</taxon>
        <taxon>Pseudomonadota</taxon>
        <taxon>Gammaproteobacteria</taxon>
        <taxon>Alteromonadales</taxon>
        <taxon>Pseudoalteromonadaceae</taxon>
        <taxon>Pseudoalteromonas</taxon>
    </lineage>
</organism>
<dbReference type="STRING" id="187330.AMS58_18260"/>
<feature type="transmembrane region" description="Helical" evidence="6">
    <location>
        <begin position="71"/>
        <end position="92"/>
    </location>
</feature>
<dbReference type="Pfam" id="PF04241">
    <property type="entry name" value="DUF423"/>
    <property type="match status" value="1"/>
</dbReference>
<evidence type="ECO:0000256" key="2">
    <source>
        <dbReference type="ARBA" id="ARBA00009694"/>
    </source>
</evidence>
<comment type="subcellular location">
    <subcellularLocation>
        <location evidence="1">Membrane</location>
        <topology evidence="1">Multi-pass membrane protein</topology>
    </subcellularLocation>
</comment>
<evidence type="ECO:0000313" key="7">
    <source>
        <dbReference type="EMBL" id="KPH60174.1"/>
    </source>
</evidence>
<evidence type="ECO:0000256" key="5">
    <source>
        <dbReference type="ARBA" id="ARBA00023136"/>
    </source>
</evidence>
<gene>
    <name evidence="7" type="ORF">ADS77_16070</name>
</gene>
<keyword evidence="4 6" id="KW-1133">Transmembrane helix</keyword>
<comment type="caution">
    <text evidence="7">The sequence shown here is derived from an EMBL/GenBank/DDBJ whole genome shotgun (WGS) entry which is preliminary data.</text>
</comment>
<feature type="transmembrane region" description="Helical" evidence="6">
    <location>
        <begin position="98"/>
        <end position="118"/>
    </location>
</feature>
<accession>A0A0N1MSM6</accession>
<proteinExistence type="inferred from homology"/>
<keyword evidence="8" id="KW-1185">Reference proteome</keyword>
<name>A0A0N1MSM6_9GAMM</name>
<comment type="similarity">
    <text evidence="2">Belongs to the UPF0382 family.</text>
</comment>